<accession>X1EZ76</accession>
<gene>
    <name evidence="1" type="ORF">S03H2_24467</name>
</gene>
<protein>
    <submittedName>
        <fullName evidence="1">Uncharacterized protein</fullName>
    </submittedName>
</protein>
<sequence length="53" mass="6233">FYILIIHKDYYSVNDLDKSVNYPPDEILNPIIGRRMSNTLNSQETSNFFLPIL</sequence>
<reference evidence="1" key="1">
    <citation type="journal article" date="2014" name="Front. Microbiol.">
        <title>High frequency of phylogenetically diverse reductive dehalogenase-homologous genes in deep subseafloor sedimentary metagenomes.</title>
        <authorList>
            <person name="Kawai M."/>
            <person name="Futagami T."/>
            <person name="Toyoda A."/>
            <person name="Takaki Y."/>
            <person name="Nishi S."/>
            <person name="Hori S."/>
            <person name="Arai W."/>
            <person name="Tsubouchi T."/>
            <person name="Morono Y."/>
            <person name="Uchiyama I."/>
            <person name="Ito T."/>
            <person name="Fujiyama A."/>
            <person name="Inagaki F."/>
            <person name="Takami H."/>
        </authorList>
    </citation>
    <scope>NUCLEOTIDE SEQUENCE</scope>
    <source>
        <strain evidence="1">Expedition CK06-06</strain>
    </source>
</reference>
<organism evidence="1">
    <name type="scientific">marine sediment metagenome</name>
    <dbReference type="NCBI Taxonomy" id="412755"/>
    <lineage>
        <taxon>unclassified sequences</taxon>
        <taxon>metagenomes</taxon>
        <taxon>ecological metagenomes</taxon>
    </lineage>
</organism>
<evidence type="ECO:0000313" key="1">
    <source>
        <dbReference type="EMBL" id="GAH38691.1"/>
    </source>
</evidence>
<feature type="non-terminal residue" evidence="1">
    <location>
        <position position="1"/>
    </location>
</feature>
<proteinExistence type="predicted"/>
<name>X1EZ76_9ZZZZ</name>
<comment type="caution">
    <text evidence="1">The sequence shown here is derived from an EMBL/GenBank/DDBJ whole genome shotgun (WGS) entry which is preliminary data.</text>
</comment>
<dbReference type="EMBL" id="BARU01013598">
    <property type="protein sequence ID" value="GAH38691.1"/>
    <property type="molecule type" value="Genomic_DNA"/>
</dbReference>
<dbReference type="AlphaFoldDB" id="X1EZ76"/>